<reference evidence="1" key="1">
    <citation type="journal article" date="2019" name="Sci. Rep.">
        <title>Draft genome of Tanacetum cinerariifolium, the natural source of mosquito coil.</title>
        <authorList>
            <person name="Yamashiro T."/>
            <person name="Shiraishi A."/>
            <person name="Satake H."/>
            <person name="Nakayama K."/>
        </authorList>
    </citation>
    <scope>NUCLEOTIDE SEQUENCE</scope>
</reference>
<proteinExistence type="predicted"/>
<comment type="caution">
    <text evidence="1">The sequence shown here is derived from an EMBL/GenBank/DDBJ whole genome shotgun (WGS) entry which is preliminary data.</text>
</comment>
<feature type="non-terminal residue" evidence="1">
    <location>
        <position position="1"/>
    </location>
</feature>
<evidence type="ECO:0000313" key="1">
    <source>
        <dbReference type="EMBL" id="GFA44964.1"/>
    </source>
</evidence>
<gene>
    <name evidence="1" type="ORF">Tci_616936</name>
</gene>
<accession>A0A699JNF9</accession>
<name>A0A699JNF9_TANCI</name>
<dbReference type="EMBL" id="BKCJ010426076">
    <property type="protein sequence ID" value="GFA44964.1"/>
    <property type="molecule type" value="Genomic_DNA"/>
</dbReference>
<dbReference type="AlphaFoldDB" id="A0A699JNF9"/>
<sequence length="306" mass="35777">NPDLSFQQGDTLEIAEITWKKMLEKMKGPLCVEKKVKFASPNYSKENYLATFSPQRHLTPEQIFWSLDIQEHFEGIQTALVKEVKEIKEIFEQMESKVEQNAVDKQCADIERKNLLIENENLIADCLSHELLYSVMNDVNIVSRFFEMHDAYIVKQARCLELKDEISKLKHKIQKDDHSEMIKCFSNLEIKGKMQCVTMDTVKPKVTSPCMYVIDVESIPPRNRNNREVHLDYLKHLKESVETLREIVKEAKIETPLDNALVNACFYTKRYRELLEYVIGTYPKELSKRDKKVAPTPLNRKKASDF</sequence>
<organism evidence="1">
    <name type="scientific">Tanacetum cinerariifolium</name>
    <name type="common">Dalmatian daisy</name>
    <name type="synonym">Chrysanthemum cinerariifolium</name>
    <dbReference type="NCBI Taxonomy" id="118510"/>
    <lineage>
        <taxon>Eukaryota</taxon>
        <taxon>Viridiplantae</taxon>
        <taxon>Streptophyta</taxon>
        <taxon>Embryophyta</taxon>
        <taxon>Tracheophyta</taxon>
        <taxon>Spermatophyta</taxon>
        <taxon>Magnoliopsida</taxon>
        <taxon>eudicotyledons</taxon>
        <taxon>Gunneridae</taxon>
        <taxon>Pentapetalae</taxon>
        <taxon>asterids</taxon>
        <taxon>campanulids</taxon>
        <taxon>Asterales</taxon>
        <taxon>Asteraceae</taxon>
        <taxon>Asteroideae</taxon>
        <taxon>Anthemideae</taxon>
        <taxon>Anthemidinae</taxon>
        <taxon>Tanacetum</taxon>
    </lineage>
</organism>
<protein>
    <submittedName>
        <fullName evidence="1">Uncharacterized protein</fullName>
    </submittedName>
</protein>